<name>A0A1W9HPF0_9HYPH</name>
<dbReference type="STRING" id="1827387.A4S15_03460"/>
<organism evidence="1 2">
    <name type="scientific">Candidatus Raskinella chloraquaticus</name>
    <dbReference type="NCBI Taxonomy" id="1951219"/>
    <lineage>
        <taxon>Bacteria</taxon>
        <taxon>Pseudomonadati</taxon>
        <taxon>Pseudomonadota</taxon>
        <taxon>Alphaproteobacteria</taxon>
        <taxon>Hyphomicrobiales</taxon>
        <taxon>Phreatobacteraceae</taxon>
        <taxon>Candidatus Raskinella</taxon>
    </lineage>
</organism>
<evidence type="ECO:0000313" key="1">
    <source>
        <dbReference type="EMBL" id="OQW49124.1"/>
    </source>
</evidence>
<sequence length="123" mass="13648">MRLARSKAFPEGSLRRGYDIRAVIDAAGHLSADAWHKHKTAYSVQRFWDDEPIKHGMLLHRAGGADGATWAIHYAGGADEDEVGFRLDKHVFQRDAFVSIRDDDGVTQTFQVSGVNPTGEVLK</sequence>
<gene>
    <name evidence="1" type="ORF">A4S15_03460</name>
</gene>
<protein>
    <submittedName>
        <fullName evidence="1">Uncharacterized protein</fullName>
    </submittedName>
</protein>
<dbReference type="EMBL" id="LWDL01000033">
    <property type="protein sequence ID" value="OQW49124.1"/>
    <property type="molecule type" value="Genomic_DNA"/>
</dbReference>
<comment type="caution">
    <text evidence="1">The sequence shown here is derived from an EMBL/GenBank/DDBJ whole genome shotgun (WGS) entry which is preliminary data.</text>
</comment>
<dbReference type="AlphaFoldDB" id="A0A1W9HPF0"/>
<accession>A0A1W9HPF0</accession>
<proteinExistence type="predicted"/>
<evidence type="ECO:0000313" key="2">
    <source>
        <dbReference type="Proteomes" id="UP000192872"/>
    </source>
</evidence>
<reference evidence="1 2" key="1">
    <citation type="journal article" date="2017" name="Water Res.">
        <title>Comammox in drinking water systems.</title>
        <authorList>
            <person name="Wang Y."/>
            <person name="Ma L."/>
            <person name="Mao Y."/>
            <person name="Jiang X."/>
            <person name="Xia Y."/>
            <person name="Yu K."/>
            <person name="Li B."/>
            <person name="Zhang T."/>
        </authorList>
    </citation>
    <scope>NUCLEOTIDE SEQUENCE [LARGE SCALE GENOMIC DNA]</scope>
    <source>
        <strain evidence="1">SG_bin8</strain>
    </source>
</reference>
<dbReference type="Proteomes" id="UP000192872">
    <property type="component" value="Unassembled WGS sequence"/>
</dbReference>